<dbReference type="Pfam" id="PF00004">
    <property type="entry name" value="AAA"/>
    <property type="match status" value="1"/>
</dbReference>
<dbReference type="PANTHER" id="PTHR23389">
    <property type="entry name" value="CHROMOSOME TRANSMISSION FIDELITY FACTOR 18"/>
    <property type="match status" value="1"/>
</dbReference>
<accession>A0A075AUA0</accession>
<name>A0A075AUA0_ROZAC</name>
<keyword evidence="1" id="KW-0235">DNA replication</keyword>
<dbReference type="EMBL" id="ML004995">
    <property type="protein sequence ID" value="RKP21042.1"/>
    <property type="molecule type" value="Genomic_DNA"/>
</dbReference>
<reference evidence="4" key="3">
    <citation type="submission" date="2018-08" db="EMBL/GenBank/DDBJ databases">
        <title>Leveraging single-cell genomics to expand the Fungal Tree of Life.</title>
        <authorList>
            <consortium name="DOE Joint Genome Institute"/>
            <person name="Ahrendt S.R."/>
            <person name="Quandt C.A."/>
            <person name="Ciobanu D."/>
            <person name="Clum A."/>
            <person name="Salamov A."/>
            <person name="Andreopoulos B."/>
            <person name="Cheng J.-F."/>
            <person name="Woyke T."/>
            <person name="Pelin A."/>
            <person name="Henrissat B."/>
            <person name="Reynolds N."/>
            <person name="Benny G.L."/>
            <person name="Smith M.E."/>
            <person name="James T.Y."/>
            <person name="Grigoriev I.V."/>
        </authorList>
    </citation>
    <scope>NUCLEOTIDE SEQUENCE</scope>
    <source>
        <strain evidence="4">CSF55</strain>
    </source>
</reference>
<evidence type="ECO:0000259" key="2">
    <source>
        <dbReference type="Pfam" id="PF00004"/>
    </source>
</evidence>
<dbReference type="InterPro" id="IPR003959">
    <property type="entry name" value="ATPase_AAA_core"/>
</dbReference>
<evidence type="ECO:0000313" key="5">
    <source>
        <dbReference type="Proteomes" id="UP000030755"/>
    </source>
</evidence>
<protein>
    <recommendedName>
        <fullName evidence="2">ATPase AAA-type core domain-containing protein</fullName>
    </recommendedName>
</protein>
<organism evidence="3 5">
    <name type="scientific">Rozella allomycis (strain CSF55)</name>
    <dbReference type="NCBI Taxonomy" id="988480"/>
    <lineage>
        <taxon>Eukaryota</taxon>
        <taxon>Fungi</taxon>
        <taxon>Fungi incertae sedis</taxon>
        <taxon>Cryptomycota</taxon>
        <taxon>Cryptomycota incertae sedis</taxon>
        <taxon>Rozella</taxon>
    </lineage>
</organism>
<reference evidence="3 5" key="1">
    <citation type="journal article" date="2013" name="Curr. Biol.">
        <title>Shared signatures of parasitism and phylogenomics unite Cryptomycota and microsporidia.</title>
        <authorList>
            <person name="James T.Y."/>
            <person name="Pelin A."/>
            <person name="Bonen L."/>
            <person name="Ahrendt S."/>
            <person name="Sain D."/>
            <person name="Corradi N."/>
            <person name="Stajich J.E."/>
        </authorList>
    </citation>
    <scope>NUCLEOTIDE SEQUENCE [LARGE SCALE GENOMIC DNA]</scope>
    <source>
        <strain evidence="3">CSF55</strain>
        <strain evidence="3">CSF55</strain>
    </source>
</reference>
<reference evidence="6" key="2">
    <citation type="journal article" date="2018" name="Nat. Microbiol.">
        <title>Leveraging single-cell genomics to expand the fungal tree of life.</title>
        <authorList>
            <person name="Ahrendt S.R."/>
            <person name="Quandt C.A."/>
            <person name="Ciobanu D."/>
            <person name="Clum A."/>
            <person name="Salamov A."/>
            <person name="Andreopoulos B."/>
            <person name="Cheng J.F."/>
            <person name="Woyke T."/>
            <person name="Pelin A."/>
            <person name="Henrissat B."/>
            <person name="Reynolds N.K."/>
            <person name="Benny G.L."/>
            <person name="Smith M.E."/>
            <person name="James T.Y."/>
            <person name="Grigoriev I.V."/>
        </authorList>
    </citation>
    <scope>NUCLEOTIDE SEQUENCE [LARGE SCALE GENOMIC DNA]</scope>
    <source>
        <strain evidence="6">CSF55</strain>
    </source>
</reference>
<dbReference type="HOGENOM" id="CLU_763236_0_0_1"/>
<evidence type="ECO:0000256" key="1">
    <source>
        <dbReference type="ARBA" id="ARBA00022705"/>
    </source>
</evidence>
<gene>
    <name evidence="3" type="ORF">O9G_002142</name>
    <name evidence="4" type="ORF">ROZALSC1DRAFT_27518</name>
</gene>
<dbReference type="Proteomes" id="UP000281549">
    <property type="component" value="Unassembled WGS sequence"/>
</dbReference>
<dbReference type="STRING" id="988480.A0A075AUA0"/>
<dbReference type="GO" id="GO:0005524">
    <property type="term" value="F:ATP binding"/>
    <property type="evidence" value="ECO:0007669"/>
    <property type="project" value="InterPro"/>
</dbReference>
<evidence type="ECO:0000313" key="3">
    <source>
        <dbReference type="EMBL" id="EPZ32302.1"/>
    </source>
</evidence>
<dbReference type="GO" id="GO:0016887">
    <property type="term" value="F:ATP hydrolysis activity"/>
    <property type="evidence" value="ECO:0007669"/>
    <property type="project" value="InterPro"/>
</dbReference>
<evidence type="ECO:0000313" key="4">
    <source>
        <dbReference type="EMBL" id="RKP21042.1"/>
    </source>
</evidence>
<dbReference type="Gene3D" id="3.40.50.300">
    <property type="entry name" value="P-loop containing nucleotide triphosphate hydrolases"/>
    <property type="match status" value="1"/>
</dbReference>
<dbReference type="PANTHER" id="PTHR23389:SF6">
    <property type="entry name" value="REPLICATION FACTOR C SUBUNIT 1"/>
    <property type="match status" value="1"/>
</dbReference>
<feature type="domain" description="ATPase AAA-type core" evidence="2">
    <location>
        <begin position="253"/>
        <end position="296"/>
    </location>
</feature>
<dbReference type="SUPFAM" id="SSF52540">
    <property type="entry name" value="P-loop containing nucleoside triphosphate hydrolases"/>
    <property type="match status" value="1"/>
</dbReference>
<dbReference type="OrthoDB" id="10064318at2759"/>
<dbReference type="EMBL" id="KE561161">
    <property type="protein sequence ID" value="EPZ32302.1"/>
    <property type="molecule type" value="Genomic_DNA"/>
</dbReference>
<dbReference type="GO" id="GO:0005634">
    <property type="term" value="C:nucleus"/>
    <property type="evidence" value="ECO:0007669"/>
    <property type="project" value="TreeGrafter"/>
</dbReference>
<dbReference type="AlphaFoldDB" id="A0A075AUA0"/>
<dbReference type="GO" id="GO:0003677">
    <property type="term" value="F:DNA binding"/>
    <property type="evidence" value="ECO:0007669"/>
    <property type="project" value="TreeGrafter"/>
</dbReference>
<dbReference type="InterPro" id="IPR027417">
    <property type="entry name" value="P-loop_NTPase"/>
</dbReference>
<proteinExistence type="predicted"/>
<keyword evidence="5" id="KW-1185">Reference proteome</keyword>
<sequence>MTKKLDEIEILSSDHIILDESSVKSDPDFTVIETPKKIHPFFDLKKRQKKVPPDNDTKKIKIEKNIEKIVIRNVNVDAGLHPFFDRSQRNAMKVGKEKAVEDTFDPYFTRDTLKKLNFPDFPAISTTQSSIEPVWEQCRSMKRMTLRAPESRDEFRYNEIKFDETEENINVNDRRNLFRNWFSKEEDALSDWILQWRGEKKIKRPFHMYPNAADENYTSSFQQFNFFTENDFEDDFGTFDKFTSKKFSYPCLFLAGPEGCGKTSLIERVASKLNFDIVNIDCSMVRSKSNILSMLGDSIQNNHLKSTMFGHKDSLQSSAVYVMESVDLLMTGDTDFWNAVGQIACTSKHPIILTSICTILQQF</sequence>
<evidence type="ECO:0000313" key="6">
    <source>
        <dbReference type="Proteomes" id="UP000281549"/>
    </source>
</evidence>
<dbReference type="GO" id="GO:0006260">
    <property type="term" value="P:DNA replication"/>
    <property type="evidence" value="ECO:0007669"/>
    <property type="project" value="UniProtKB-KW"/>
</dbReference>
<dbReference type="Proteomes" id="UP000030755">
    <property type="component" value="Unassembled WGS sequence"/>
</dbReference>